<feature type="transmembrane region" description="Helical" evidence="9">
    <location>
        <begin position="393"/>
        <end position="411"/>
    </location>
</feature>
<feature type="transmembrane region" description="Helical" evidence="9">
    <location>
        <begin position="154"/>
        <end position="177"/>
    </location>
</feature>
<keyword evidence="5" id="KW-0029">Amino-acid transport</keyword>
<dbReference type="GO" id="GO:0006865">
    <property type="term" value="P:amino acid transport"/>
    <property type="evidence" value="ECO:0007669"/>
    <property type="project" value="UniProtKB-KW"/>
</dbReference>
<feature type="compositionally biased region" description="Basic and acidic residues" evidence="8">
    <location>
        <begin position="41"/>
        <end position="54"/>
    </location>
</feature>
<dbReference type="OrthoDB" id="330047at2759"/>
<keyword evidence="6 9" id="KW-1133">Transmembrane helix</keyword>
<gene>
    <name evidence="10" type="ORF">TGDOM2_318150</name>
</gene>
<feature type="compositionally biased region" description="Polar residues" evidence="8">
    <location>
        <begin position="55"/>
        <end position="67"/>
    </location>
</feature>
<dbReference type="Proteomes" id="UP000028837">
    <property type="component" value="Unassembled WGS sequence"/>
</dbReference>
<dbReference type="AlphaFoldDB" id="A0A086JFT2"/>
<organism evidence="10 11">
    <name type="scientific">Toxoplasma gondii GAB2-2007-GAL-DOM2</name>
    <dbReference type="NCBI Taxonomy" id="1130820"/>
    <lineage>
        <taxon>Eukaryota</taxon>
        <taxon>Sar</taxon>
        <taxon>Alveolata</taxon>
        <taxon>Apicomplexa</taxon>
        <taxon>Conoidasida</taxon>
        <taxon>Coccidia</taxon>
        <taxon>Eucoccidiorida</taxon>
        <taxon>Eimeriorina</taxon>
        <taxon>Sarcocystidae</taxon>
        <taxon>Toxoplasma</taxon>
    </lineage>
</organism>
<dbReference type="SUPFAM" id="SSF103473">
    <property type="entry name" value="MFS general substrate transporter"/>
    <property type="match status" value="1"/>
</dbReference>
<dbReference type="PANTHER" id="PTHR20772:SF2">
    <property type="entry name" value="PROTEIN FMP42"/>
    <property type="match status" value="1"/>
</dbReference>
<feature type="transmembrane region" description="Helical" evidence="9">
    <location>
        <begin position="448"/>
        <end position="470"/>
    </location>
</feature>
<feature type="transmembrane region" description="Helical" evidence="9">
    <location>
        <begin position="272"/>
        <end position="295"/>
    </location>
</feature>
<feature type="region of interest" description="Disordered" evidence="8">
    <location>
        <begin position="41"/>
        <end position="74"/>
    </location>
</feature>
<evidence type="ECO:0000256" key="7">
    <source>
        <dbReference type="ARBA" id="ARBA00023136"/>
    </source>
</evidence>
<comment type="subcellular location">
    <subcellularLocation>
        <location evidence="1">Membrane</location>
        <topology evidence="1">Multi-pass membrane protein</topology>
    </subcellularLocation>
</comment>
<keyword evidence="3" id="KW-0813">Transport</keyword>
<dbReference type="EMBL" id="AHZU02001573">
    <property type="protein sequence ID" value="KFG31000.1"/>
    <property type="molecule type" value="Genomic_DNA"/>
</dbReference>
<dbReference type="Gene3D" id="1.20.1250.20">
    <property type="entry name" value="MFS general substrate transporter like domains"/>
    <property type="match status" value="1"/>
</dbReference>
<comment type="caution">
    <text evidence="10">The sequence shown here is derived from an EMBL/GenBank/DDBJ whole genome shotgun (WGS) entry which is preliminary data.</text>
</comment>
<protein>
    <submittedName>
        <fullName evidence="10">Transporter, major facilitator family protein</fullName>
    </submittedName>
</protein>
<evidence type="ECO:0000256" key="6">
    <source>
        <dbReference type="ARBA" id="ARBA00022989"/>
    </source>
</evidence>
<dbReference type="InterPro" id="IPR036259">
    <property type="entry name" value="MFS_trans_sf"/>
</dbReference>
<feature type="transmembrane region" description="Helical" evidence="9">
    <location>
        <begin position="541"/>
        <end position="564"/>
    </location>
</feature>
<dbReference type="PANTHER" id="PTHR20772">
    <property type="entry name" value="PROTEIN FMP42"/>
    <property type="match status" value="1"/>
</dbReference>
<name>A0A086JFT2_TOXGO</name>
<dbReference type="VEuPathDB" id="ToxoDB:TGDOM2_318150"/>
<sequence length="599" mass="65143">MATSLEGCVEVLEQEGDSACPCSSPCAVPKKMHVAVVSAKMHEPETRLSDKRGSDSSPGTITANQEDLSMGKESVLPPKTGSQAAAALQPRPFNLSRYVLLVVYVLYTFASARVLFGWPSLSSMLFRAGAFEWLCREEPHVTDKRYMCRAQDSAVQLLFTVGVAVAFCFSLAAGLLMDFKGPKVCACVGQLMNTVGWILLGIASEDCQTYIPGVFCLALGADAGYLPSLNISNLFPGQEGLVIVTMSAAMSASFSIPTIMDGFWRSHPDHSFFWICVTYAITGTGLCFLVALFLFPARSYKSQEEMTREAPTVNARGKETASADMSGLGTKASCERQGLDFTPEANSSWETVEGVGERAESAEVGRCSSNRDGEGRQLEASLIPFSRQLRSPYFYCFYIYWPLNALFYNFYMTSAENLFNAHVNDVLGILGPLSMVPAILLGHVADTWGVMALVLFISSAGVLMYAFALCTFTPCYYVSAVFSCLYLSNFSGQMYAYMGDTFQSTDFGKVVGITSATGGLLSLLRIPLHDKFTLGVLEGDYFYTCLMMLGLTLVCLCLAVYLFFLKRRWPKAYLPPPKRAEPSGGALAADPAVAVTVHS</sequence>
<keyword evidence="7 9" id="KW-0472">Membrane</keyword>
<evidence type="ECO:0000256" key="4">
    <source>
        <dbReference type="ARBA" id="ARBA00022692"/>
    </source>
</evidence>
<dbReference type="GO" id="GO:0016020">
    <property type="term" value="C:membrane"/>
    <property type="evidence" value="ECO:0007669"/>
    <property type="project" value="UniProtKB-SubCell"/>
</dbReference>
<evidence type="ECO:0000256" key="5">
    <source>
        <dbReference type="ARBA" id="ARBA00022970"/>
    </source>
</evidence>
<evidence type="ECO:0000256" key="1">
    <source>
        <dbReference type="ARBA" id="ARBA00004141"/>
    </source>
</evidence>
<proteinExistence type="inferred from homology"/>
<feature type="transmembrane region" description="Helical" evidence="9">
    <location>
        <begin position="240"/>
        <end position="260"/>
    </location>
</feature>
<evidence type="ECO:0000256" key="3">
    <source>
        <dbReference type="ARBA" id="ARBA00022448"/>
    </source>
</evidence>
<comment type="similarity">
    <text evidence="2">Belongs to the SLC43A transporter (TC 2.A.1.44) family.</text>
</comment>
<feature type="transmembrane region" description="Helical" evidence="9">
    <location>
        <begin position="476"/>
        <end position="498"/>
    </location>
</feature>
<reference evidence="10 11" key="1">
    <citation type="submission" date="2014-02" db="EMBL/GenBank/DDBJ databases">
        <authorList>
            <person name="Sibley D."/>
            <person name="Venepally P."/>
            <person name="Karamycheva S."/>
            <person name="Hadjithomas M."/>
            <person name="Khan A."/>
            <person name="Brunk B."/>
            <person name="Roos D."/>
            <person name="Caler E."/>
            <person name="Lorenzi H."/>
        </authorList>
    </citation>
    <scope>NUCLEOTIDE SEQUENCE [LARGE SCALE GENOMIC DNA]</scope>
    <source>
        <strain evidence="10 11">GAB2-2007-GAL-DOM2</strain>
    </source>
</reference>
<evidence type="ECO:0000313" key="11">
    <source>
        <dbReference type="Proteomes" id="UP000028837"/>
    </source>
</evidence>
<keyword evidence="4 9" id="KW-0812">Transmembrane</keyword>
<feature type="transmembrane region" description="Helical" evidence="9">
    <location>
        <begin position="98"/>
        <end position="116"/>
    </location>
</feature>
<evidence type="ECO:0000256" key="2">
    <source>
        <dbReference type="ARBA" id="ARBA00006595"/>
    </source>
</evidence>
<evidence type="ECO:0000256" key="9">
    <source>
        <dbReference type="SAM" id="Phobius"/>
    </source>
</evidence>
<dbReference type="InterPro" id="IPR052599">
    <property type="entry name" value="SLC43A_AATransporter"/>
</dbReference>
<evidence type="ECO:0000313" key="10">
    <source>
        <dbReference type="EMBL" id="KFG31000.1"/>
    </source>
</evidence>
<accession>A0A086JFT2</accession>
<evidence type="ECO:0000256" key="8">
    <source>
        <dbReference type="SAM" id="MobiDB-lite"/>
    </source>
</evidence>